<keyword evidence="1" id="KW-1133">Transmembrane helix</keyword>
<reference evidence="2 3" key="1">
    <citation type="submission" date="2023-04" db="EMBL/GenBank/DDBJ databases">
        <title>The genome sequence of Polyangium sorediatum DSM14670.</title>
        <authorList>
            <person name="Zhang X."/>
        </authorList>
    </citation>
    <scope>NUCLEOTIDE SEQUENCE [LARGE SCALE GENOMIC DNA]</scope>
    <source>
        <strain evidence="2 3">DSM 14670</strain>
    </source>
</reference>
<gene>
    <name evidence="2" type="ORF">QHF89_34485</name>
</gene>
<dbReference type="PANTHER" id="PTHR33876:SF4">
    <property type="entry name" value="CHLOROPLAST PROTEIN FOR GROWTH AND FERTILITY 2"/>
    <property type="match status" value="1"/>
</dbReference>
<comment type="caution">
    <text evidence="2">The sequence shown here is derived from an EMBL/GenBank/DDBJ whole genome shotgun (WGS) entry which is preliminary data.</text>
</comment>
<dbReference type="RefSeq" id="WP_136968489.1">
    <property type="nucleotide sequence ID" value="NZ_JARZHI010000045.1"/>
</dbReference>
<dbReference type="InterPro" id="IPR052776">
    <property type="entry name" value="Chloro_ReproSupport/MetalTrans"/>
</dbReference>
<protein>
    <recommendedName>
        <fullName evidence="4">Nickel/cobalt efflux system</fullName>
    </recommendedName>
</protein>
<keyword evidence="1" id="KW-0812">Transmembrane</keyword>
<feature type="transmembrane region" description="Helical" evidence="1">
    <location>
        <begin position="75"/>
        <end position="95"/>
    </location>
</feature>
<evidence type="ECO:0000313" key="3">
    <source>
        <dbReference type="Proteomes" id="UP001160301"/>
    </source>
</evidence>
<keyword evidence="3" id="KW-1185">Reference proteome</keyword>
<feature type="transmembrane region" description="Helical" evidence="1">
    <location>
        <begin position="42"/>
        <end position="63"/>
    </location>
</feature>
<dbReference type="PANTHER" id="PTHR33876">
    <property type="entry name" value="UNNAMED PRODUCT"/>
    <property type="match status" value="1"/>
</dbReference>
<name>A0ABT6P336_9BACT</name>
<feature type="transmembrane region" description="Helical" evidence="1">
    <location>
        <begin position="115"/>
        <end position="134"/>
    </location>
</feature>
<keyword evidence="1" id="KW-0472">Membrane</keyword>
<proteinExistence type="predicted"/>
<feature type="transmembrane region" description="Helical" evidence="1">
    <location>
        <begin position="185"/>
        <end position="202"/>
    </location>
</feature>
<evidence type="ECO:0008006" key="4">
    <source>
        <dbReference type="Google" id="ProtNLM"/>
    </source>
</evidence>
<organism evidence="2 3">
    <name type="scientific">Polyangium sorediatum</name>
    <dbReference type="NCBI Taxonomy" id="889274"/>
    <lineage>
        <taxon>Bacteria</taxon>
        <taxon>Pseudomonadati</taxon>
        <taxon>Myxococcota</taxon>
        <taxon>Polyangia</taxon>
        <taxon>Polyangiales</taxon>
        <taxon>Polyangiaceae</taxon>
        <taxon>Polyangium</taxon>
    </lineage>
</organism>
<evidence type="ECO:0000256" key="1">
    <source>
        <dbReference type="SAM" id="Phobius"/>
    </source>
</evidence>
<accession>A0ABT6P336</accession>
<feature type="transmembrane region" description="Helical" evidence="1">
    <location>
        <begin position="141"/>
        <end position="165"/>
    </location>
</feature>
<sequence length="203" mass="19916">MSVVAASVLGLGLGLKHAFEADHVAAVCTFVARGGTVARAAWSGALWGLGHGAVMVLAGGALVASGATVPPSIALALDVAVAVMLVGLGIGALVSRRQKPVEEDGPPPKTVKRPLLVGLVHGASGTAALTLLVASTMQARTAALVFVGVFGLASVIGMALIAALVAWPMRSLTRVAPSLGPRLQALAGLGSIAAGIAVASTVI</sequence>
<dbReference type="Proteomes" id="UP001160301">
    <property type="component" value="Unassembled WGS sequence"/>
</dbReference>
<evidence type="ECO:0000313" key="2">
    <source>
        <dbReference type="EMBL" id="MDI1434660.1"/>
    </source>
</evidence>
<dbReference type="EMBL" id="JARZHI010000045">
    <property type="protein sequence ID" value="MDI1434660.1"/>
    <property type="molecule type" value="Genomic_DNA"/>
</dbReference>